<evidence type="ECO:0000313" key="10">
    <source>
        <dbReference type="Proteomes" id="UP001168363"/>
    </source>
</evidence>
<dbReference type="NCBIfam" id="TIGR02937">
    <property type="entry name" value="sigma70-ECF"/>
    <property type="match status" value="1"/>
</dbReference>
<evidence type="ECO:0000256" key="2">
    <source>
        <dbReference type="ARBA" id="ARBA00023015"/>
    </source>
</evidence>
<evidence type="ECO:0000259" key="8">
    <source>
        <dbReference type="Pfam" id="PF08281"/>
    </source>
</evidence>
<gene>
    <name evidence="9" type="ORF">QWJ41_13905</name>
</gene>
<name>A0ABT8TS74_9ACTN</name>
<comment type="similarity">
    <text evidence="1">Belongs to the sigma-70 factor family. ECF subfamily.</text>
</comment>
<sequence length="196" mass="22502">MSARAPVRRAEEVSVVETDQAPPRGRSERRDAEFTEYLAARQAALLRTAYLVCGDRDQAEDVLQTALAKLYLSWDKVRDRGAIDAYVRRIVVNETTSAWRRPWHRRERATDRLPETAVHHDQYDDGGSAALWDVVRSLPPRARAVVVLRYYEQLSEAETAQTLGISVGTVKSQSNRALRMLRERTPDHLHPREEER</sequence>
<accession>A0ABT8TS74</accession>
<dbReference type="InterPro" id="IPR007627">
    <property type="entry name" value="RNA_pol_sigma70_r2"/>
</dbReference>
<dbReference type="InterPro" id="IPR013325">
    <property type="entry name" value="RNA_pol_sigma_r2"/>
</dbReference>
<dbReference type="InterPro" id="IPR014284">
    <property type="entry name" value="RNA_pol_sigma-70_dom"/>
</dbReference>
<dbReference type="PANTHER" id="PTHR43133">
    <property type="entry name" value="RNA POLYMERASE ECF-TYPE SIGMA FACTO"/>
    <property type="match status" value="1"/>
</dbReference>
<dbReference type="Pfam" id="PF04542">
    <property type="entry name" value="Sigma70_r2"/>
    <property type="match status" value="1"/>
</dbReference>
<dbReference type="Gene3D" id="1.10.1740.10">
    <property type="match status" value="1"/>
</dbReference>
<evidence type="ECO:0000256" key="4">
    <source>
        <dbReference type="ARBA" id="ARBA00023125"/>
    </source>
</evidence>
<feature type="domain" description="RNA polymerase sigma-70 region 2" evidence="7">
    <location>
        <begin position="42"/>
        <end position="103"/>
    </location>
</feature>
<dbReference type="RefSeq" id="WP_302709012.1">
    <property type="nucleotide sequence ID" value="NZ_JAULSC010000014.1"/>
</dbReference>
<dbReference type="Gene3D" id="1.10.10.10">
    <property type="entry name" value="Winged helix-like DNA-binding domain superfamily/Winged helix DNA-binding domain"/>
    <property type="match status" value="1"/>
</dbReference>
<protein>
    <submittedName>
        <fullName evidence="9">SigE family RNA polymerase sigma factor</fullName>
    </submittedName>
</protein>
<feature type="region of interest" description="Disordered" evidence="6">
    <location>
        <begin position="1"/>
        <end position="31"/>
    </location>
</feature>
<dbReference type="InterPro" id="IPR036388">
    <property type="entry name" value="WH-like_DNA-bd_sf"/>
</dbReference>
<dbReference type="SUPFAM" id="SSF88659">
    <property type="entry name" value="Sigma3 and sigma4 domains of RNA polymerase sigma factors"/>
    <property type="match status" value="1"/>
</dbReference>
<evidence type="ECO:0000256" key="5">
    <source>
        <dbReference type="ARBA" id="ARBA00023163"/>
    </source>
</evidence>
<comment type="caution">
    <text evidence="9">The sequence shown here is derived from an EMBL/GenBank/DDBJ whole genome shotgun (WGS) entry which is preliminary data.</text>
</comment>
<dbReference type="CDD" id="cd06171">
    <property type="entry name" value="Sigma70_r4"/>
    <property type="match status" value="1"/>
</dbReference>
<evidence type="ECO:0000256" key="6">
    <source>
        <dbReference type="SAM" id="MobiDB-lite"/>
    </source>
</evidence>
<reference evidence="9" key="1">
    <citation type="submission" date="2023-06" db="EMBL/GenBank/DDBJ databases">
        <title>Genome sequence of Nocardioides sp. SOB44.</title>
        <authorList>
            <person name="Zhang G."/>
        </authorList>
    </citation>
    <scope>NUCLEOTIDE SEQUENCE</scope>
    <source>
        <strain evidence="9">SOB44</strain>
    </source>
</reference>
<dbReference type="NCBIfam" id="TIGR02983">
    <property type="entry name" value="SigE-fam_strep"/>
    <property type="match status" value="1"/>
</dbReference>
<feature type="domain" description="RNA polymerase sigma factor 70 region 4 type 2" evidence="8">
    <location>
        <begin position="130"/>
        <end position="181"/>
    </location>
</feature>
<keyword evidence="5" id="KW-0804">Transcription</keyword>
<proteinExistence type="inferred from homology"/>
<dbReference type="InterPro" id="IPR013249">
    <property type="entry name" value="RNA_pol_sigma70_r4_t2"/>
</dbReference>
<dbReference type="SUPFAM" id="SSF88946">
    <property type="entry name" value="Sigma2 domain of RNA polymerase sigma factors"/>
    <property type="match status" value="1"/>
</dbReference>
<organism evidence="9 10">
    <name type="scientific">Nocardioides cremeus</name>
    <dbReference type="NCBI Taxonomy" id="3058044"/>
    <lineage>
        <taxon>Bacteria</taxon>
        <taxon>Bacillati</taxon>
        <taxon>Actinomycetota</taxon>
        <taxon>Actinomycetes</taxon>
        <taxon>Propionibacteriales</taxon>
        <taxon>Nocardioidaceae</taxon>
        <taxon>Nocardioides</taxon>
    </lineage>
</organism>
<dbReference type="InterPro" id="IPR039425">
    <property type="entry name" value="RNA_pol_sigma-70-like"/>
</dbReference>
<dbReference type="EMBL" id="JAULSC010000014">
    <property type="protein sequence ID" value="MDO3396819.1"/>
    <property type="molecule type" value="Genomic_DNA"/>
</dbReference>
<dbReference type="InterPro" id="IPR014325">
    <property type="entry name" value="RNA_pol_sigma-E_actinobac"/>
</dbReference>
<evidence type="ECO:0000256" key="3">
    <source>
        <dbReference type="ARBA" id="ARBA00023082"/>
    </source>
</evidence>
<evidence type="ECO:0000259" key="7">
    <source>
        <dbReference type="Pfam" id="PF04542"/>
    </source>
</evidence>
<keyword evidence="4" id="KW-0238">DNA-binding</keyword>
<keyword evidence="10" id="KW-1185">Reference proteome</keyword>
<keyword evidence="2" id="KW-0805">Transcription regulation</keyword>
<evidence type="ECO:0000256" key="1">
    <source>
        <dbReference type="ARBA" id="ARBA00010641"/>
    </source>
</evidence>
<dbReference type="PANTHER" id="PTHR43133:SF50">
    <property type="entry name" value="ECF RNA POLYMERASE SIGMA FACTOR SIGM"/>
    <property type="match status" value="1"/>
</dbReference>
<dbReference type="InterPro" id="IPR013324">
    <property type="entry name" value="RNA_pol_sigma_r3/r4-like"/>
</dbReference>
<dbReference type="Pfam" id="PF08281">
    <property type="entry name" value="Sigma70_r4_2"/>
    <property type="match status" value="1"/>
</dbReference>
<keyword evidence="3" id="KW-0731">Sigma factor</keyword>
<evidence type="ECO:0000313" key="9">
    <source>
        <dbReference type="EMBL" id="MDO3396819.1"/>
    </source>
</evidence>
<dbReference type="Proteomes" id="UP001168363">
    <property type="component" value="Unassembled WGS sequence"/>
</dbReference>